<proteinExistence type="predicted"/>
<gene>
    <name evidence="2" type="ORF">NPIL_207171</name>
</gene>
<protein>
    <submittedName>
        <fullName evidence="2">Uncharacterized protein</fullName>
    </submittedName>
</protein>
<feature type="region of interest" description="Disordered" evidence="1">
    <location>
        <begin position="54"/>
        <end position="87"/>
    </location>
</feature>
<dbReference type="EMBL" id="BMAW01084794">
    <property type="protein sequence ID" value="GFU40204.1"/>
    <property type="molecule type" value="Genomic_DNA"/>
</dbReference>
<sequence length="87" mass="9794">MDSQYSEIIPQLFDEHLNPSSPSGHQPLILEVQLLQEQLLHPVRGCLVAAERPATPRHHGRGTLRKKAMISGFEKEENNPTHTIPKP</sequence>
<keyword evidence="3" id="KW-1185">Reference proteome</keyword>
<reference evidence="2" key="1">
    <citation type="submission" date="2020-08" db="EMBL/GenBank/DDBJ databases">
        <title>Multicomponent nature underlies the extraordinary mechanical properties of spider dragline silk.</title>
        <authorList>
            <person name="Kono N."/>
            <person name="Nakamura H."/>
            <person name="Mori M."/>
            <person name="Yoshida Y."/>
            <person name="Ohtoshi R."/>
            <person name="Malay A.D."/>
            <person name="Moran D.A.P."/>
            <person name="Tomita M."/>
            <person name="Numata K."/>
            <person name="Arakawa K."/>
        </authorList>
    </citation>
    <scope>NUCLEOTIDE SEQUENCE</scope>
</reference>
<feature type="compositionally biased region" description="Basic residues" evidence="1">
    <location>
        <begin position="55"/>
        <end position="68"/>
    </location>
</feature>
<evidence type="ECO:0000313" key="2">
    <source>
        <dbReference type="EMBL" id="GFU40204.1"/>
    </source>
</evidence>
<accession>A0A8X6R0E7</accession>
<evidence type="ECO:0000256" key="1">
    <source>
        <dbReference type="SAM" id="MobiDB-lite"/>
    </source>
</evidence>
<comment type="caution">
    <text evidence="2">The sequence shown here is derived from an EMBL/GenBank/DDBJ whole genome shotgun (WGS) entry which is preliminary data.</text>
</comment>
<evidence type="ECO:0000313" key="3">
    <source>
        <dbReference type="Proteomes" id="UP000887013"/>
    </source>
</evidence>
<dbReference type="AlphaFoldDB" id="A0A8X6R0E7"/>
<organism evidence="2 3">
    <name type="scientific">Nephila pilipes</name>
    <name type="common">Giant wood spider</name>
    <name type="synonym">Nephila maculata</name>
    <dbReference type="NCBI Taxonomy" id="299642"/>
    <lineage>
        <taxon>Eukaryota</taxon>
        <taxon>Metazoa</taxon>
        <taxon>Ecdysozoa</taxon>
        <taxon>Arthropoda</taxon>
        <taxon>Chelicerata</taxon>
        <taxon>Arachnida</taxon>
        <taxon>Araneae</taxon>
        <taxon>Araneomorphae</taxon>
        <taxon>Entelegynae</taxon>
        <taxon>Araneoidea</taxon>
        <taxon>Nephilidae</taxon>
        <taxon>Nephila</taxon>
    </lineage>
</organism>
<name>A0A8X6R0E7_NEPPI</name>
<dbReference type="Proteomes" id="UP000887013">
    <property type="component" value="Unassembled WGS sequence"/>
</dbReference>